<name>A0A4R3NYR5_9HYPH</name>
<organism evidence="1 2">
    <name type="scientific">Martelella mediterranea</name>
    <dbReference type="NCBI Taxonomy" id="293089"/>
    <lineage>
        <taxon>Bacteria</taxon>
        <taxon>Pseudomonadati</taxon>
        <taxon>Pseudomonadota</taxon>
        <taxon>Alphaproteobacteria</taxon>
        <taxon>Hyphomicrobiales</taxon>
        <taxon>Aurantimonadaceae</taxon>
        <taxon>Martelella</taxon>
    </lineage>
</organism>
<gene>
    <name evidence="1" type="ORF">EDC90_1001241</name>
</gene>
<proteinExistence type="predicted"/>
<dbReference type="AlphaFoldDB" id="A0A4R3NYR5"/>
<evidence type="ECO:0000313" key="2">
    <source>
        <dbReference type="Proteomes" id="UP000295097"/>
    </source>
</evidence>
<accession>A0A4R3NYR5</accession>
<protein>
    <submittedName>
        <fullName evidence="1">Protein ImuA</fullName>
    </submittedName>
</protein>
<dbReference type="InterPro" id="IPR027417">
    <property type="entry name" value="P-loop_NTPase"/>
</dbReference>
<reference evidence="1 2" key="1">
    <citation type="submission" date="2019-03" db="EMBL/GenBank/DDBJ databases">
        <title>Freshwater and sediment microbial communities from various areas in North America, analyzing microbe dynamics in response to fracking.</title>
        <authorList>
            <person name="Lamendella R."/>
        </authorList>
    </citation>
    <scope>NUCLEOTIDE SEQUENCE [LARGE SCALE GENOMIC DNA]</scope>
    <source>
        <strain evidence="1 2">175.2</strain>
    </source>
</reference>
<comment type="caution">
    <text evidence="1">The sequence shown here is derived from an EMBL/GenBank/DDBJ whole genome shotgun (WGS) entry which is preliminary data.</text>
</comment>
<dbReference type="Proteomes" id="UP000295097">
    <property type="component" value="Unassembled WGS sequence"/>
</dbReference>
<dbReference type="RefSeq" id="WP_132307668.1">
    <property type="nucleotide sequence ID" value="NZ_SMAR01000001.1"/>
</dbReference>
<dbReference type="Gene3D" id="3.40.50.300">
    <property type="entry name" value="P-loop containing nucleotide triphosphate hydrolases"/>
    <property type="match status" value="1"/>
</dbReference>
<evidence type="ECO:0000313" key="1">
    <source>
        <dbReference type="EMBL" id="TCT45100.1"/>
    </source>
</evidence>
<keyword evidence="2" id="KW-1185">Reference proteome</keyword>
<dbReference type="OrthoDB" id="7630980at2"/>
<sequence>MTVGFENMFPLMKGRAHDVSGAGAFFFAAVLAGQYGGPVLWVRPAWFSDTINPTAYGAYANPDGLVVARTADQTETLSVGEEGLRSGAVQLVVLECETSLELTPGRRLQLSAEAGRSTCLCLFPENVGNQAATTRWRTYPLFDESDSTLQNWSLIKNKTGTNRSWTVRWDETSRRIHVVSEASERADFTPPPG</sequence>
<dbReference type="SUPFAM" id="SSF52540">
    <property type="entry name" value="P-loop containing nucleoside triphosphate hydrolases"/>
    <property type="match status" value="1"/>
</dbReference>
<dbReference type="EMBL" id="SMAR01000001">
    <property type="protein sequence ID" value="TCT45100.1"/>
    <property type="molecule type" value="Genomic_DNA"/>
</dbReference>